<accession>A0A559IWS7</accession>
<gene>
    <name evidence="2" type="ORF">FPZ44_02840</name>
</gene>
<keyword evidence="2" id="KW-0687">Ribonucleoprotein</keyword>
<dbReference type="AlphaFoldDB" id="A0A559IWS7"/>
<feature type="transmembrane region" description="Helical" evidence="1">
    <location>
        <begin position="54"/>
        <end position="77"/>
    </location>
</feature>
<reference evidence="2 3" key="1">
    <citation type="submission" date="2019-07" db="EMBL/GenBank/DDBJ databases">
        <authorList>
            <person name="Kim J."/>
        </authorList>
    </citation>
    <scope>NUCLEOTIDE SEQUENCE [LARGE SCALE GENOMIC DNA]</scope>
    <source>
        <strain evidence="2 3">N4</strain>
    </source>
</reference>
<evidence type="ECO:0000313" key="3">
    <source>
        <dbReference type="Proteomes" id="UP000318102"/>
    </source>
</evidence>
<keyword evidence="2" id="KW-0689">Ribosomal protein</keyword>
<keyword evidence="1" id="KW-0472">Membrane</keyword>
<organism evidence="2 3">
    <name type="scientific">Paenibacillus agilis</name>
    <dbReference type="NCBI Taxonomy" id="3020863"/>
    <lineage>
        <taxon>Bacteria</taxon>
        <taxon>Bacillati</taxon>
        <taxon>Bacillota</taxon>
        <taxon>Bacilli</taxon>
        <taxon>Bacillales</taxon>
        <taxon>Paenibacillaceae</taxon>
        <taxon>Paenibacillus</taxon>
    </lineage>
</organism>
<proteinExistence type="predicted"/>
<keyword evidence="1" id="KW-0812">Transmembrane</keyword>
<sequence length="99" mass="10313">MQHVTKSQAEKLIGQHIYAVRQDGKVVSGKLVRISGNELVLQPVDGKSAKTRCFLLPLILFDLLAIGTLGCGGGFGFGPFGGPFGGGGCGGCFGPRPFY</sequence>
<keyword evidence="3" id="KW-1185">Reference proteome</keyword>
<dbReference type="Proteomes" id="UP000318102">
    <property type="component" value="Unassembled WGS sequence"/>
</dbReference>
<dbReference type="RefSeq" id="WP_144987202.1">
    <property type="nucleotide sequence ID" value="NZ_VNJK01000001.1"/>
</dbReference>
<dbReference type="GO" id="GO:0005840">
    <property type="term" value="C:ribosome"/>
    <property type="evidence" value="ECO:0007669"/>
    <property type="project" value="UniProtKB-KW"/>
</dbReference>
<name>A0A559IWS7_9BACL</name>
<evidence type="ECO:0000256" key="1">
    <source>
        <dbReference type="SAM" id="Phobius"/>
    </source>
</evidence>
<dbReference type="OrthoDB" id="2663988at2"/>
<comment type="caution">
    <text evidence="2">The sequence shown here is derived from an EMBL/GenBank/DDBJ whole genome shotgun (WGS) entry which is preliminary data.</text>
</comment>
<protein>
    <submittedName>
        <fullName evidence="2">50S ribosomal protein L33</fullName>
    </submittedName>
</protein>
<keyword evidence="1" id="KW-1133">Transmembrane helix</keyword>
<evidence type="ECO:0000313" key="2">
    <source>
        <dbReference type="EMBL" id="TVX92085.1"/>
    </source>
</evidence>
<dbReference type="EMBL" id="VNJK01000001">
    <property type="protein sequence ID" value="TVX92085.1"/>
    <property type="molecule type" value="Genomic_DNA"/>
</dbReference>